<name>A0A820IJ92_9BILA</name>
<organism evidence="2 3">
    <name type="scientific">Adineta steineri</name>
    <dbReference type="NCBI Taxonomy" id="433720"/>
    <lineage>
        <taxon>Eukaryota</taxon>
        <taxon>Metazoa</taxon>
        <taxon>Spiralia</taxon>
        <taxon>Gnathifera</taxon>
        <taxon>Rotifera</taxon>
        <taxon>Eurotatoria</taxon>
        <taxon>Bdelloidea</taxon>
        <taxon>Adinetida</taxon>
        <taxon>Adinetidae</taxon>
        <taxon>Adineta</taxon>
    </lineage>
</organism>
<dbReference type="EMBL" id="CAJOAY010017645">
    <property type="protein sequence ID" value="CAF4313197.1"/>
    <property type="molecule type" value="Genomic_DNA"/>
</dbReference>
<gene>
    <name evidence="2" type="ORF">OKA104_LOCUS46838</name>
</gene>
<proteinExistence type="predicted"/>
<sequence>MGNSIRNQLYKDFIKQYTWLHSSTIKKRAVVQHQAQIIHQHYHLQQILLYSSSSSTNNNPEEKPSNSKAPAQTKTIEELAASYFLE</sequence>
<evidence type="ECO:0000313" key="2">
    <source>
        <dbReference type="EMBL" id="CAF4313197.1"/>
    </source>
</evidence>
<dbReference type="Proteomes" id="UP000663881">
    <property type="component" value="Unassembled WGS sequence"/>
</dbReference>
<comment type="caution">
    <text evidence="2">The sequence shown here is derived from an EMBL/GenBank/DDBJ whole genome shotgun (WGS) entry which is preliminary data.</text>
</comment>
<evidence type="ECO:0000313" key="3">
    <source>
        <dbReference type="Proteomes" id="UP000663881"/>
    </source>
</evidence>
<reference evidence="2" key="1">
    <citation type="submission" date="2021-02" db="EMBL/GenBank/DDBJ databases">
        <authorList>
            <person name="Nowell W R."/>
        </authorList>
    </citation>
    <scope>NUCLEOTIDE SEQUENCE</scope>
</reference>
<feature type="non-terminal residue" evidence="2">
    <location>
        <position position="1"/>
    </location>
</feature>
<feature type="region of interest" description="Disordered" evidence="1">
    <location>
        <begin position="53"/>
        <end position="74"/>
    </location>
</feature>
<accession>A0A820IJ92</accession>
<evidence type="ECO:0000256" key="1">
    <source>
        <dbReference type="SAM" id="MobiDB-lite"/>
    </source>
</evidence>
<protein>
    <submittedName>
        <fullName evidence="2">Uncharacterized protein</fullName>
    </submittedName>
</protein>
<dbReference type="AlphaFoldDB" id="A0A820IJ92"/>